<dbReference type="OMA" id="IINTEAM"/>
<keyword evidence="5" id="KW-1185">Reference proteome</keyword>
<accession>A0A284RSA6</accession>
<proteinExistence type="predicted"/>
<dbReference type="AlphaFoldDB" id="A0A284RSA6"/>
<feature type="region of interest" description="Disordered" evidence="2">
    <location>
        <begin position="1"/>
        <end position="21"/>
    </location>
</feature>
<dbReference type="PANTHER" id="PTHR10039">
    <property type="entry name" value="AMELOGENIN"/>
    <property type="match status" value="1"/>
</dbReference>
<name>A0A284RSA6_ARMOS</name>
<dbReference type="STRING" id="47428.A0A284RSA6"/>
<dbReference type="SUPFAM" id="SSF52540">
    <property type="entry name" value="P-loop containing nucleoside triphosphate hydrolases"/>
    <property type="match status" value="1"/>
</dbReference>
<gene>
    <name evidence="4" type="ORF">ARMOST_15047</name>
</gene>
<reference evidence="5" key="1">
    <citation type="journal article" date="2017" name="Nat. Ecol. Evol.">
        <title>Genome expansion and lineage-specific genetic innovations in the forest pathogenic fungi Armillaria.</title>
        <authorList>
            <person name="Sipos G."/>
            <person name="Prasanna A.N."/>
            <person name="Walter M.C."/>
            <person name="O'Connor E."/>
            <person name="Balint B."/>
            <person name="Krizsan K."/>
            <person name="Kiss B."/>
            <person name="Hess J."/>
            <person name="Varga T."/>
            <person name="Slot J."/>
            <person name="Riley R."/>
            <person name="Boka B."/>
            <person name="Rigling D."/>
            <person name="Barry K."/>
            <person name="Lee J."/>
            <person name="Mihaltcheva S."/>
            <person name="LaButti K."/>
            <person name="Lipzen A."/>
            <person name="Waldron R."/>
            <person name="Moloney N.M."/>
            <person name="Sperisen C."/>
            <person name="Kredics L."/>
            <person name="Vagvoelgyi C."/>
            <person name="Patrignani A."/>
            <person name="Fitzpatrick D."/>
            <person name="Nagy I."/>
            <person name="Doyle S."/>
            <person name="Anderson J.B."/>
            <person name="Grigoriev I.V."/>
            <person name="Gueldener U."/>
            <person name="Muensterkoetter M."/>
            <person name="Nagy L.G."/>
        </authorList>
    </citation>
    <scope>NUCLEOTIDE SEQUENCE [LARGE SCALE GENOMIC DNA]</scope>
    <source>
        <strain evidence="5">C18/9</strain>
    </source>
</reference>
<evidence type="ECO:0000259" key="3">
    <source>
        <dbReference type="Pfam" id="PF24883"/>
    </source>
</evidence>
<evidence type="ECO:0000256" key="1">
    <source>
        <dbReference type="ARBA" id="ARBA00022737"/>
    </source>
</evidence>
<dbReference type="InterPro" id="IPR056884">
    <property type="entry name" value="NPHP3-like_N"/>
</dbReference>
<protein>
    <recommendedName>
        <fullName evidence="3">Nephrocystin 3-like N-terminal domain-containing protein</fullName>
    </recommendedName>
</protein>
<feature type="region of interest" description="Disordered" evidence="2">
    <location>
        <begin position="508"/>
        <end position="530"/>
    </location>
</feature>
<feature type="domain" description="Nephrocystin 3-like N-terminal" evidence="3">
    <location>
        <begin position="362"/>
        <end position="502"/>
    </location>
</feature>
<dbReference type="InterPro" id="IPR027417">
    <property type="entry name" value="P-loop_NTPase"/>
</dbReference>
<feature type="compositionally biased region" description="Low complexity" evidence="2">
    <location>
        <begin position="1"/>
        <end position="14"/>
    </location>
</feature>
<evidence type="ECO:0000256" key="2">
    <source>
        <dbReference type="SAM" id="MobiDB-lite"/>
    </source>
</evidence>
<dbReference type="PANTHER" id="PTHR10039:SF14">
    <property type="entry name" value="NACHT DOMAIN-CONTAINING PROTEIN"/>
    <property type="match status" value="1"/>
</dbReference>
<dbReference type="Gene3D" id="3.40.50.300">
    <property type="entry name" value="P-loop containing nucleotide triphosphate hydrolases"/>
    <property type="match status" value="1"/>
</dbReference>
<evidence type="ECO:0000313" key="5">
    <source>
        <dbReference type="Proteomes" id="UP000219338"/>
    </source>
</evidence>
<dbReference type="Pfam" id="PF24883">
    <property type="entry name" value="NPHP3_N"/>
    <property type="match status" value="1"/>
</dbReference>
<dbReference type="Proteomes" id="UP000219338">
    <property type="component" value="Unassembled WGS sequence"/>
</dbReference>
<organism evidence="4 5">
    <name type="scientific">Armillaria ostoyae</name>
    <name type="common">Armillaria root rot fungus</name>
    <dbReference type="NCBI Taxonomy" id="47428"/>
    <lineage>
        <taxon>Eukaryota</taxon>
        <taxon>Fungi</taxon>
        <taxon>Dikarya</taxon>
        <taxon>Basidiomycota</taxon>
        <taxon>Agaricomycotina</taxon>
        <taxon>Agaricomycetes</taxon>
        <taxon>Agaricomycetidae</taxon>
        <taxon>Agaricales</taxon>
        <taxon>Marasmiineae</taxon>
        <taxon>Physalacriaceae</taxon>
        <taxon>Armillaria</taxon>
    </lineage>
</organism>
<dbReference type="EMBL" id="FUEG01000014">
    <property type="protein sequence ID" value="SJL11641.1"/>
    <property type="molecule type" value="Genomic_DNA"/>
</dbReference>
<evidence type="ECO:0000313" key="4">
    <source>
        <dbReference type="EMBL" id="SJL11641.1"/>
    </source>
</evidence>
<sequence length="1221" mass="135389">MPPTSFLSTTTSSTEMPDERRSRQYIHIDLHLPQPKGHGPSPDVQGPFPEAQLPPSSKIKIKLVAGGNVQKSSILKVESNPALDPPAIVTWIIDVGDLSDSTQIEFELYDRGSFHLPKKLLIGRTKSKNMSDLVKGACTSIISVLNNARSEICTLNAYRISINEAVGDGVNATNEPQTPSERAGEFLQILKTAGAIFDTVSELKQPGVFCHPDSMRTYKKQVETDELVSKLCEIMKSIHEEANSERALQKQGDLTGIYNSMFEKTFECCVFINNYVKKGFFGRLFIFHASDTVAEYQKGFSNLKEALSYALAKDTNDKANETHGIVDALNMKKLLEQLKPQLSLGPKCRCLEHTRVKTNKILDSWIKGGHRDKRVLWCSGLAGTGKSSLAGTLHDKLGGVTDSEGGRLRGRLAAFIRYDRAVQSPDMLIARLIPSIAFSLGRLDGRIGHAIAKVLKDSPGVRNTSAPNQYKKLLYEPLKSVPELVQEGPLVIIIDGLDECRDLVISGSHSDHGSDGVQQDSHDSSQVPQGDREAVEEVLAVLSKGFQDLTFMRLVVFSRRVNPITAMFEKQGNVVESLLLNKSTDPILDDIRHVIDTRLEKIGDKSSDFRDVLGRHRDAAKFLASKANGLFIWADVACRYLATCKSEEVLMRLLKDNAAEHSDDNDWEADALKGLHRLYISALNEAAEGTQYVKNRIMKVLGAIMVARTPPGLTPDDLAKLVLGSGETSAKDILDKLGSVVDTDTKSGGFIRLIHKSFDDFLTHPGSHRKDSWFIDIEDHKRKFARQCLSVLIDFLKEWAEGSGIPSHIQNYALLGPLWHIKWFEKSNVEDLCVLFGDDLSAKWIKVVDEANKKHDLLREIIPVLCWVNSLKGVDCSFHQLVYRACQRAEFALLSTEGEPTIESQNVFWHNILPYPPNFLLYKQACFSVSADSQVLLATAKSPANVTSWDINDIGFQANTARKPVSSFFHLEEWLPASKNPHYHVLGHLVACQSIFVGDLSVDDHEAYWEVVDSNGLFMAQPGDQSASAFISISDIQTSRCHHYLFKDSKHNLLLLYAMGIIIINTEAMVIMRIDVNATADQREWKNVMDGDVSHAESLPIRHVGQGSPLLIVSQDGLTLAHLSRLVDGPGNLWMLQRWDTTTGFLTHSSTLNIHQQKPVSLVLSASGTTSIIVTSHDEGRETSLHIVPFDDGGTVSEVINFSSPYWSGKTFQVVASFPDK</sequence>
<keyword evidence="1" id="KW-0677">Repeat</keyword>
<dbReference type="OrthoDB" id="163438at2759"/>
<dbReference type="SUPFAM" id="SSF82171">
    <property type="entry name" value="DPP6 N-terminal domain-like"/>
    <property type="match status" value="1"/>
</dbReference>